<proteinExistence type="predicted"/>
<evidence type="ECO:0000313" key="1">
    <source>
        <dbReference type="EMBL" id="GLK50517.1"/>
    </source>
</evidence>
<sequence>MSNQTQTPTKKSPPVYRLCFSAKNGTDRNGQPTLAYPVEIGAVFERRERDKGLIAKFSIIPTELKDGVLFLMPADAERRAETDLFDADAAEAGQ</sequence>
<dbReference type="Proteomes" id="UP001143486">
    <property type="component" value="Unassembled WGS sequence"/>
</dbReference>
<comment type="caution">
    <text evidence="1">The sequence shown here is derived from an EMBL/GenBank/DDBJ whole genome shotgun (WGS) entry which is preliminary data.</text>
</comment>
<dbReference type="EMBL" id="BSFE01000001">
    <property type="protein sequence ID" value="GLK50517.1"/>
    <property type="molecule type" value="Genomic_DNA"/>
</dbReference>
<keyword evidence="2" id="KW-1185">Reference proteome</keyword>
<name>A0A9W6MLW8_9PROT</name>
<evidence type="ECO:0000313" key="2">
    <source>
        <dbReference type="Proteomes" id="UP001143486"/>
    </source>
</evidence>
<dbReference type="RefSeq" id="WP_271184918.1">
    <property type="nucleotide sequence ID" value="NZ_BSFE01000001.1"/>
</dbReference>
<organism evidence="1 2">
    <name type="scientific">Maricaulis virginensis</name>
    <dbReference type="NCBI Taxonomy" id="144022"/>
    <lineage>
        <taxon>Bacteria</taxon>
        <taxon>Pseudomonadati</taxon>
        <taxon>Pseudomonadota</taxon>
        <taxon>Alphaproteobacteria</taxon>
        <taxon>Maricaulales</taxon>
        <taxon>Maricaulaceae</taxon>
        <taxon>Maricaulis</taxon>
    </lineage>
</organism>
<dbReference type="AlphaFoldDB" id="A0A9W6MLW8"/>
<gene>
    <name evidence="1" type="ORF">GCM10017621_00250</name>
</gene>
<protein>
    <submittedName>
        <fullName evidence="1">Uncharacterized protein</fullName>
    </submittedName>
</protein>
<reference evidence="1" key="1">
    <citation type="journal article" date="2014" name="Int. J. Syst. Evol. Microbiol.">
        <title>Complete genome sequence of Corynebacterium casei LMG S-19264T (=DSM 44701T), isolated from a smear-ripened cheese.</title>
        <authorList>
            <consortium name="US DOE Joint Genome Institute (JGI-PGF)"/>
            <person name="Walter F."/>
            <person name="Albersmeier A."/>
            <person name="Kalinowski J."/>
            <person name="Ruckert C."/>
        </authorList>
    </citation>
    <scope>NUCLEOTIDE SEQUENCE</scope>
    <source>
        <strain evidence="1">VKM B-1513</strain>
    </source>
</reference>
<reference evidence="1" key="2">
    <citation type="submission" date="2023-01" db="EMBL/GenBank/DDBJ databases">
        <authorList>
            <person name="Sun Q."/>
            <person name="Evtushenko L."/>
        </authorList>
    </citation>
    <scope>NUCLEOTIDE SEQUENCE</scope>
    <source>
        <strain evidence="1">VKM B-1513</strain>
    </source>
</reference>
<accession>A0A9W6MLW8</accession>